<keyword evidence="4" id="KW-0119">Carbohydrate metabolism</keyword>
<dbReference type="AlphaFoldDB" id="A0A928V395"/>
<dbReference type="Proteomes" id="UP000652567">
    <property type="component" value="Unassembled WGS sequence"/>
</dbReference>
<keyword evidence="3" id="KW-0136">Cellulose degradation</keyword>
<dbReference type="PANTHER" id="PTHR31297">
    <property type="entry name" value="GLUCAN ENDO-1,6-BETA-GLUCOSIDASE B"/>
    <property type="match status" value="1"/>
</dbReference>
<comment type="caution">
    <text evidence="11">The sequence shown here is derived from an EMBL/GenBank/DDBJ whole genome shotgun (WGS) entry which is preliminary data.</text>
</comment>
<evidence type="ECO:0000256" key="3">
    <source>
        <dbReference type="ARBA" id="ARBA00023001"/>
    </source>
</evidence>
<dbReference type="GO" id="GO:0008422">
    <property type="term" value="F:beta-glucosidase activity"/>
    <property type="evidence" value="ECO:0007669"/>
    <property type="project" value="TreeGrafter"/>
</dbReference>
<keyword evidence="5 7" id="KW-0326">Glycosidase</keyword>
<evidence type="ECO:0000256" key="1">
    <source>
        <dbReference type="ARBA" id="ARBA00005641"/>
    </source>
</evidence>
<reference evidence="11" key="1">
    <citation type="submission" date="2018-07" db="EMBL/GenBank/DDBJ databases">
        <title>Genome assembly of strain Ka43.</title>
        <authorList>
            <person name="Kukolya J."/>
            <person name="Nagy I."/>
            <person name="Horvath B."/>
            <person name="Toth A."/>
        </authorList>
    </citation>
    <scope>NUCLEOTIDE SEQUENCE</scope>
    <source>
        <strain evidence="11">KB43</strain>
    </source>
</reference>
<evidence type="ECO:0000256" key="2">
    <source>
        <dbReference type="ARBA" id="ARBA00022801"/>
    </source>
</evidence>
<evidence type="ECO:0000313" key="12">
    <source>
        <dbReference type="Proteomes" id="UP000652567"/>
    </source>
</evidence>
<protein>
    <submittedName>
        <fullName evidence="11">Glycoside hydrolase family 5 protein</fullName>
    </submittedName>
</protein>
<dbReference type="PANTHER" id="PTHR31297:SF41">
    <property type="entry name" value="ENDOGLUCANASE, PUTATIVE (AFU_ORTHOLOGUE AFUA_5G01830)-RELATED"/>
    <property type="match status" value="1"/>
</dbReference>
<dbReference type="PROSITE" id="PS51257">
    <property type="entry name" value="PROKAR_LIPOPROTEIN"/>
    <property type="match status" value="1"/>
</dbReference>
<organism evidence="11 12">
    <name type="scientific">Cellvibrio polysaccharolyticus</name>
    <dbReference type="NCBI Taxonomy" id="2082724"/>
    <lineage>
        <taxon>Bacteria</taxon>
        <taxon>Pseudomonadati</taxon>
        <taxon>Pseudomonadota</taxon>
        <taxon>Gammaproteobacteria</taxon>
        <taxon>Cellvibrionales</taxon>
        <taxon>Cellvibrionaceae</taxon>
        <taxon>Cellvibrio</taxon>
    </lineage>
</organism>
<proteinExistence type="inferred from homology"/>
<dbReference type="InterPro" id="IPR050386">
    <property type="entry name" value="Glycosyl_hydrolase_5"/>
</dbReference>
<comment type="similarity">
    <text evidence="1 7">Belongs to the glycosyl hydrolase 5 (cellulase A) family.</text>
</comment>
<dbReference type="RefSeq" id="WP_193906354.1">
    <property type="nucleotide sequence ID" value="NZ_PRDL01000001.1"/>
</dbReference>
<accession>A0A928V395</accession>
<keyword evidence="2 7" id="KW-0378">Hydrolase</keyword>
<dbReference type="GO" id="GO:0005576">
    <property type="term" value="C:extracellular region"/>
    <property type="evidence" value="ECO:0007669"/>
    <property type="project" value="TreeGrafter"/>
</dbReference>
<evidence type="ECO:0000256" key="6">
    <source>
        <dbReference type="ARBA" id="ARBA00023326"/>
    </source>
</evidence>
<dbReference type="Pfam" id="PF00150">
    <property type="entry name" value="Cellulase"/>
    <property type="match status" value="1"/>
</dbReference>
<dbReference type="InterPro" id="IPR017853">
    <property type="entry name" value="GH"/>
</dbReference>
<dbReference type="Gene3D" id="3.20.20.80">
    <property type="entry name" value="Glycosidases"/>
    <property type="match status" value="1"/>
</dbReference>
<evidence type="ECO:0000256" key="9">
    <source>
        <dbReference type="SAM" id="SignalP"/>
    </source>
</evidence>
<dbReference type="PROSITE" id="PS00659">
    <property type="entry name" value="GLYCOSYL_HYDROL_F5"/>
    <property type="match status" value="1"/>
</dbReference>
<dbReference type="SUPFAM" id="SSF51445">
    <property type="entry name" value="(Trans)glycosidases"/>
    <property type="match status" value="1"/>
</dbReference>
<feature type="region of interest" description="Disordered" evidence="8">
    <location>
        <begin position="23"/>
        <end position="62"/>
    </location>
</feature>
<keyword evidence="6" id="KW-0624">Polysaccharide degradation</keyword>
<evidence type="ECO:0000259" key="10">
    <source>
        <dbReference type="Pfam" id="PF00150"/>
    </source>
</evidence>
<feature type="signal peptide" evidence="9">
    <location>
        <begin position="1"/>
        <end position="17"/>
    </location>
</feature>
<dbReference type="GO" id="GO:0009986">
    <property type="term" value="C:cell surface"/>
    <property type="evidence" value="ECO:0007669"/>
    <property type="project" value="TreeGrafter"/>
</dbReference>
<gene>
    <name evidence="11" type="ORF">C4F51_00975</name>
</gene>
<evidence type="ECO:0000256" key="5">
    <source>
        <dbReference type="ARBA" id="ARBA00023295"/>
    </source>
</evidence>
<sequence>MLIKNGLMLFAFPLLLAACGGSGGGSSTPPSAATSSSSSSAQSSQQSESATVTSSSSYASSSAQSSASTGELWKTAGQAIEEMGAGFNLGNTFEGDQNPSSFANSKPKIDAYHAKGFRNLRIPITWTEPVDGNRLANPLTGVVDRNNPRLAEIIATIDYALSLDGMYVVINAHHEYGLKDNSASRSAVLERIWADVTDIVGDRSPRLMFQLLNEPHASVSNGGAAMPAANLRLMSGKAYAKIRAANPRRIIIIGGDQWFGAHELARAWPNLDDVGGGKDDYVMASFHHYSPWDFAGEDGNHAMNWTAAMLQEPFDTASEWASSVGGGMPIYVSEWGVGWQKQKQTMQCNNIRKWYQEMHYTEATSRHYPTAVWDDGGWFRIFSHATNTFDNDLADCIITGVCWTGADRFTHCN</sequence>
<feature type="domain" description="Glycoside hydrolase family 5" evidence="10">
    <location>
        <begin position="100"/>
        <end position="374"/>
    </location>
</feature>
<dbReference type="GO" id="GO:0030245">
    <property type="term" value="P:cellulose catabolic process"/>
    <property type="evidence" value="ECO:0007669"/>
    <property type="project" value="UniProtKB-KW"/>
</dbReference>
<feature type="compositionally biased region" description="Low complexity" evidence="8">
    <location>
        <begin position="27"/>
        <end position="62"/>
    </location>
</feature>
<name>A0A928V395_9GAMM</name>
<dbReference type="InterPro" id="IPR001547">
    <property type="entry name" value="Glyco_hydro_5"/>
</dbReference>
<feature type="chain" id="PRO_5037034994" evidence="9">
    <location>
        <begin position="18"/>
        <end position="413"/>
    </location>
</feature>
<dbReference type="InterPro" id="IPR018087">
    <property type="entry name" value="Glyco_hydro_5_CS"/>
</dbReference>
<evidence type="ECO:0000256" key="7">
    <source>
        <dbReference type="RuleBase" id="RU361153"/>
    </source>
</evidence>
<keyword evidence="9" id="KW-0732">Signal</keyword>
<evidence type="ECO:0000256" key="8">
    <source>
        <dbReference type="SAM" id="MobiDB-lite"/>
    </source>
</evidence>
<keyword evidence="12" id="KW-1185">Reference proteome</keyword>
<evidence type="ECO:0000256" key="4">
    <source>
        <dbReference type="ARBA" id="ARBA00023277"/>
    </source>
</evidence>
<dbReference type="EMBL" id="PRDL01000001">
    <property type="protein sequence ID" value="MBE8715757.1"/>
    <property type="molecule type" value="Genomic_DNA"/>
</dbReference>
<evidence type="ECO:0000313" key="11">
    <source>
        <dbReference type="EMBL" id="MBE8715757.1"/>
    </source>
</evidence>